<dbReference type="EMBL" id="QGNW01001539">
    <property type="protein sequence ID" value="RVW37401.1"/>
    <property type="molecule type" value="Genomic_DNA"/>
</dbReference>
<name>A0A438DPN0_VITVI</name>
<organism evidence="2 3">
    <name type="scientific">Vitis vinifera</name>
    <name type="common">Grape</name>
    <dbReference type="NCBI Taxonomy" id="29760"/>
    <lineage>
        <taxon>Eukaryota</taxon>
        <taxon>Viridiplantae</taxon>
        <taxon>Streptophyta</taxon>
        <taxon>Embryophyta</taxon>
        <taxon>Tracheophyta</taxon>
        <taxon>Spermatophyta</taxon>
        <taxon>Magnoliopsida</taxon>
        <taxon>eudicotyledons</taxon>
        <taxon>Gunneridae</taxon>
        <taxon>Pentapetalae</taxon>
        <taxon>rosids</taxon>
        <taxon>Vitales</taxon>
        <taxon>Vitaceae</taxon>
        <taxon>Viteae</taxon>
        <taxon>Vitis</taxon>
    </lineage>
</organism>
<evidence type="ECO:0000259" key="1">
    <source>
        <dbReference type="Pfam" id="PF05699"/>
    </source>
</evidence>
<accession>A0A438DPN0</accession>
<dbReference type="SUPFAM" id="SSF53098">
    <property type="entry name" value="Ribonuclease H-like"/>
    <property type="match status" value="1"/>
</dbReference>
<feature type="domain" description="HAT C-terminal dimerisation" evidence="1">
    <location>
        <begin position="25"/>
        <end position="79"/>
    </location>
</feature>
<dbReference type="InterPro" id="IPR012337">
    <property type="entry name" value="RNaseH-like_sf"/>
</dbReference>
<dbReference type="AlphaFoldDB" id="A0A438DPN0"/>
<dbReference type="Proteomes" id="UP000288805">
    <property type="component" value="Unassembled WGS sequence"/>
</dbReference>
<dbReference type="InterPro" id="IPR008906">
    <property type="entry name" value="HATC_C_dom"/>
</dbReference>
<dbReference type="Pfam" id="PF05699">
    <property type="entry name" value="Dimer_Tnp_hAT"/>
    <property type="match status" value="1"/>
</dbReference>
<sequence length="167" mass="19275">MAEVSLHTNAQRLFENKLAIRMRKTRTLAPNLQRFAIKVPNLTCSALGCEQNWSIFENIHSKRRNKLDNQCLNDLVYIKCNRALKRRYNERDSIDPISLKDIDDSNEWLIGKMKYEDFHGGAQDDFVFDDGNLAWGDVARATGIEDTRFDTRTRVRASSGIIPPSRE</sequence>
<evidence type="ECO:0000313" key="3">
    <source>
        <dbReference type="Proteomes" id="UP000288805"/>
    </source>
</evidence>
<dbReference type="GO" id="GO:0046983">
    <property type="term" value="F:protein dimerization activity"/>
    <property type="evidence" value="ECO:0007669"/>
    <property type="project" value="InterPro"/>
</dbReference>
<evidence type="ECO:0000313" key="2">
    <source>
        <dbReference type="EMBL" id="RVW37401.1"/>
    </source>
</evidence>
<gene>
    <name evidence="2" type="ORF">CK203_081658</name>
</gene>
<proteinExistence type="predicted"/>
<protein>
    <recommendedName>
        <fullName evidence="1">HAT C-terminal dimerisation domain-containing protein</fullName>
    </recommendedName>
</protein>
<comment type="caution">
    <text evidence="2">The sequence shown here is derived from an EMBL/GenBank/DDBJ whole genome shotgun (WGS) entry which is preliminary data.</text>
</comment>
<reference evidence="2 3" key="1">
    <citation type="journal article" date="2018" name="PLoS Genet.">
        <title>Population sequencing reveals clonal diversity and ancestral inbreeding in the grapevine cultivar Chardonnay.</title>
        <authorList>
            <person name="Roach M.J."/>
            <person name="Johnson D.L."/>
            <person name="Bohlmann J."/>
            <person name="van Vuuren H.J."/>
            <person name="Jones S.J."/>
            <person name="Pretorius I.S."/>
            <person name="Schmidt S.A."/>
            <person name="Borneman A.R."/>
        </authorList>
    </citation>
    <scope>NUCLEOTIDE SEQUENCE [LARGE SCALE GENOMIC DNA]</scope>
    <source>
        <strain evidence="3">cv. Chardonnay</strain>
        <tissue evidence="2">Leaf</tissue>
    </source>
</reference>